<dbReference type="RefSeq" id="WP_124972403.1">
    <property type="nucleotide sequence ID" value="NZ_RQVS01000008.1"/>
</dbReference>
<keyword evidence="3" id="KW-0238">DNA-binding</keyword>
<keyword evidence="4" id="KW-0804">Transcription</keyword>
<feature type="domain" description="HTH lysR-type" evidence="5">
    <location>
        <begin position="1"/>
        <end position="59"/>
    </location>
</feature>
<accession>A0A3P3VYW8</accession>
<dbReference type="GO" id="GO:0003700">
    <property type="term" value="F:DNA-binding transcription factor activity"/>
    <property type="evidence" value="ECO:0007669"/>
    <property type="project" value="InterPro"/>
</dbReference>
<dbReference type="OrthoDB" id="3181812at2"/>
<evidence type="ECO:0000256" key="4">
    <source>
        <dbReference type="ARBA" id="ARBA00023163"/>
    </source>
</evidence>
<name>A0A3P3VYW8_9MICO</name>
<dbReference type="PROSITE" id="PS50931">
    <property type="entry name" value="HTH_LYSR"/>
    <property type="match status" value="1"/>
</dbReference>
<dbReference type="InterPro" id="IPR036388">
    <property type="entry name" value="WH-like_DNA-bd_sf"/>
</dbReference>
<proteinExistence type="inferred from homology"/>
<dbReference type="InterPro" id="IPR005119">
    <property type="entry name" value="LysR_subst-bd"/>
</dbReference>
<dbReference type="Pfam" id="PF00126">
    <property type="entry name" value="HTH_1"/>
    <property type="match status" value="1"/>
</dbReference>
<evidence type="ECO:0000256" key="1">
    <source>
        <dbReference type="ARBA" id="ARBA00009437"/>
    </source>
</evidence>
<dbReference type="SUPFAM" id="SSF53850">
    <property type="entry name" value="Periplasmic binding protein-like II"/>
    <property type="match status" value="1"/>
</dbReference>
<dbReference type="Gene3D" id="3.40.190.290">
    <property type="match status" value="1"/>
</dbReference>
<evidence type="ECO:0000256" key="3">
    <source>
        <dbReference type="ARBA" id="ARBA00023125"/>
    </source>
</evidence>
<sequence>MRDLQRLSYFVAIVDAGTVSLAASRLRVSQPALSRQLATLERQVGTALFEREGRGLSLTAAGAVFAEEARALLKHAERVESAARDLQSGRPSALVIAAPHSTITEVVAPFLATLTADNPLLTARVASSLTPAAESLKAADLVLSAGPPTRGLRTVTLGRAPVCAQVRGDHPWALDQRTTVDVAELSGQDLVIQTGDNSSRQVLDTVLAQRGIATSTVTSSELELVVQALAAAGRGIGVLTEHPRFGLHTIQLTDHDRPLEVVMHASWLPDHYASGEIGRIVGLLTEHMDAVVRRYY</sequence>
<dbReference type="Gene3D" id="1.10.10.10">
    <property type="entry name" value="Winged helix-like DNA-binding domain superfamily/Winged helix DNA-binding domain"/>
    <property type="match status" value="1"/>
</dbReference>
<dbReference type="PANTHER" id="PTHR30346:SF17">
    <property type="entry name" value="LYSR FAMILY TRANSCRIPTIONAL REGULATOR"/>
    <property type="match status" value="1"/>
</dbReference>
<dbReference type="AlphaFoldDB" id="A0A3P3VYW8"/>
<comment type="caution">
    <text evidence="6">The sequence shown here is derived from an EMBL/GenBank/DDBJ whole genome shotgun (WGS) entry which is preliminary data.</text>
</comment>
<dbReference type="SUPFAM" id="SSF46785">
    <property type="entry name" value="Winged helix' DNA-binding domain"/>
    <property type="match status" value="1"/>
</dbReference>
<keyword evidence="2" id="KW-0805">Transcription regulation</keyword>
<dbReference type="GO" id="GO:0032993">
    <property type="term" value="C:protein-DNA complex"/>
    <property type="evidence" value="ECO:0007669"/>
    <property type="project" value="TreeGrafter"/>
</dbReference>
<dbReference type="FunFam" id="1.10.10.10:FF:000001">
    <property type="entry name" value="LysR family transcriptional regulator"/>
    <property type="match status" value="1"/>
</dbReference>
<evidence type="ECO:0000256" key="2">
    <source>
        <dbReference type="ARBA" id="ARBA00023015"/>
    </source>
</evidence>
<dbReference type="CDD" id="cd05466">
    <property type="entry name" value="PBP2_LTTR_substrate"/>
    <property type="match status" value="1"/>
</dbReference>
<dbReference type="Proteomes" id="UP000274391">
    <property type="component" value="Unassembled WGS sequence"/>
</dbReference>
<keyword evidence="7" id="KW-1185">Reference proteome</keyword>
<evidence type="ECO:0000313" key="6">
    <source>
        <dbReference type="EMBL" id="RRJ86629.1"/>
    </source>
</evidence>
<evidence type="ECO:0000259" key="5">
    <source>
        <dbReference type="PROSITE" id="PS50931"/>
    </source>
</evidence>
<protein>
    <submittedName>
        <fullName evidence="6">LysR family transcriptional regulator</fullName>
    </submittedName>
</protein>
<reference evidence="6 7" key="1">
    <citation type="submission" date="2018-11" db="EMBL/GenBank/DDBJ databases">
        <title>YIM 102482-1 draft genome.</title>
        <authorList>
            <person name="Li G."/>
            <person name="Jiang Y."/>
        </authorList>
    </citation>
    <scope>NUCLEOTIDE SEQUENCE [LARGE SCALE GENOMIC DNA]</scope>
    <source>
        <strain evidence="6 7">YIM 102482-1</strain>
    </source>
</reference>
<gene>
    <name evidence="6" type="ORF">EG850_08255</name>
</gene>
<dbReference type="PRINTS" id="PR00039">
    <property type="entry name" value="HTHLYSR"/>
</dbReference>
<dbReference type="PANTHER" id="PTHR30346">
    <property type="entry name" value="TRANSCRIPTIONAL DUAL REGULATOR HCAR-RELATED"/>
    <property type="match status" value="1"/>
</dbReference>
<comment type="similarity">
    <text evidence="1">Belongs to the LysR transcriptional regulatory family.</text>
</comment>
<dbReference type="Pfam" id="PF03466">
    <property type="entry name" value="LysR_substrate"/>
    <property type="match status" value="1"/>
</dbReference>
<dbReference type="EMBL" id="RQVS01000008">
    <property type="protein sequence ID" value="RRJ86629.1"/>
    <property type="molecule type" value="Genomic_DNA"/>
</dbReference>
<dbReference type="GO" id="GO:0003677">
    <property type="term" value="F:DNA binding"/>
    <property type="evidence" value="ECO:0007669"/>
    <property type="project" value="UniProtKB-KW"/>
</dbReference>
<dbReference type="InterPro" id="IPR000847">
    <property type="entry name" value="LysR_HTH_N"/>
</dbReference>
<dbReference type="InterPro" id="IPR036390">
    <property type="entry name" value="WH_DNA-bd_sf"/>
</dbReference>
<evidence type="ECO:0000313" key="7">
    <source>
        <dbReference type="Proteomes" id="UP000274391"/>
    </source>
</evidence>
<organism evidence="6 7">
    <name type="scientific">Gulosibacter macacae</name>
    <dbReference type="NCBI Taxonomy" id="2488791"/>
    <lineage>
        <taxon>Bacteria</taxon>
        <taxon>Bacillati</taxon>
        <taxon>Actinomycetota</taxon>
        <taxon>Actinomycetes</taxon>
        <taxon>Micrococcales</taxon>
        <taxon>Microbacteriaceae</taxon>
        <taxon>Gulosibacter</taxon>
    </lineage>
</organism>